<sequence length="227" mass="25365">MIEIRNLYFSYSNQSMYVLNDINLVVNRGDYISVLGENGSGKSTLMKLILKMIPPTAGNLKNDFSRIGYVPQLFESLNTQFPITVYEILDSYRKTLKIKDKNCIENALAIVNMSAFKNKLIGTLSGGQRQKIFIARALMGQPDLLILDEPSSGIDINSQDEIYRLIKKINVEQEVTVISVEHNLKAAMDNSSHIYHLKNGGGHLCKPVDYINDYVKSSTGGRGNVSI</sequence>
<dbReference type="PROSITE" id="PS00211">
    <property type="entry name" value="ABC_TRANSPORTER_1"/>
    <property type="match status" value="1"/>
</dbReference>
<evidence type="ECO:0000256" key="4">
    <source>
        <dbReference type="ARBA" id="ARBA00022840"/>
    </source>
</evidence>
<comment type="similarity">
    <text evidence="1">Belongs to the ABC transporter superfamily.</text>
</comment>
<evidence type="ECO:0000313" key="7">
    <source>
        <dbReference type="Proteomes" id="UP000614200"/>
    </source>
</evidence>
<dbReference type="InterPro" id="IPR050153">
    <property type="entry name" value="Metal_Ion_Import_ABC"/>
</dbReference>
<dbReference type="GO" id="GO:0005524">
    <property type="term" value="F:ATP binding"/>
    <property type="evidence" value="ECO:0007669"/>
    <property type="project" value="UniProtKB-KW"/>
</dbReference>
<keyword evidence="7" id="KW-1185">Reference proteome</keyword>
<dbReference type="InterPro" id="IPR003593">
    <property type="entry name" value="AAA+_ATPase"/>
</dbReference>
<accession>A0ABR9ZR77</accession>
<protein>
    <submittedName>
        <fullName evidence="6">Metal ABC transporter ATP-binding protein</fullName>
    </submittedName>
</protein>
<evidence type="ECO:0000256" key="3">
    <source>
        <dbReference type="ARBA" id="ARBA00022741"/>
    </source>
</evidence>
<dbReference type="RefSeq" id="WP_194700675.1">
    <property type="nucleotide sequence ID" value="NZ_JADKNH010000002.1"/>
</dbReference>
<evidence type="ECO:0000256" key="1">
    <source>
        <dbReference type="ARBA" id="ARBA00005417"/>
    </source>
</evidence>
<dbReference type="InterPro" id="IPR003439">
    <property type="entry name" value="ABC_transporter-like_ATP-bd"/>
</dbReference>
<comment type="caution">
    <text evidence="6">The sequence shown here is derived from an EMBL/GenBank/DDBJ whole genome shotgun (WGS) entry which is preliminary data.</text>
</comment>
<keyword evidence="2" id="KW-0813">Transport</keyword>
<dbReference type="Proteomes" id="UP000614200">
    <property type="component" value="Unassembled WGS sequence"/>
</dbReference>
<organism evidence="6 7">
    <name type="scientific">Fusibacter ferrireducens</name>
    <dbReference type="NCBI Taxonomy" id="2785058"/>
    <lineage>
        <taxon>Bacteria</taxon>
        <taxon>Bacillati</taxon>
        <taxon>Bacillota</taxon>
        <taxon>Clostridia</taxon>
        <taxon>Eubacteriales</taxon>
        <taxon>Eubacteriales Family XII. Incertae Sedis</taxon>
        <taxon>Fusibacter</taxon>
    </lineage>
</organism>
<gene>
    <name evidence="6" type="ORF">ISU02_04920</name>
</gene>
<proteinExistence type="inferred from homology"/>
<reference evidence="6 7" key="1">
    <citation type="submission" date="2020-11" db="EMBL/GenBank/DDBJ databases">
        <title>Fusibacter basophilias sp. nov.</title>
        <authorList>
            <person name="Qiu D."/>
        </authorList>
    </citation>
    <scope>NUCLEOTIDE SEQUENCE [LARGE SCALE GENOMIC DNA]</scope>
    <source>
        <strain evidence="6 7">Q10-2</strain>
    </source>
</reference>
<keyword evidence="3" id="KW-0547">Nucleotide-binding</keyword>
<dbReference type="InterPro" id="IPR027417">
    <property type="entry name" value="P-loop_NTPase"/>
</dbReference>
<dbReference type="InterPro" id="IPR017871">
    <property type="entry name" value="ABC_transporter-like_CS"/>
</dbReference>
<dbReference type="PANTHER" id="PTHR42734:SF17">
    <property type="entry name" value="METAL TRANSPORT SYSTEM ATP-BINDING PROTEIN TM_0124-RELATED"/>
    <property type="match status" value="1"/>
</dbReference>
<name>A0ABR9ZR77_9FIRM</name>
<feature type="domain" description="ABC transporter" evidence="5">
    <location>
        <begin position="2"/>
        <end position="224"/>
    </location>
</feature>
<dbReference type="EMBL" id="JADKNH010000002">
    <property type="protein sequence ID" value="MBF4692445.1"/>
    <property type="molecule type" value="Genomic_DNA"/>
</dbReference>
<dbReference type="PANTHER" id="PTHR42734">
    <property type="entry name" value="METAL TRANSPORT SYSTEM ATP-BINDING PROTEIN TM_0124-RELATED"/>
    <property type="match status" value="1"/>
</dbReference>
<evidence type="ECO:0000259" key="5">
    <source>
        <dbReference type="PROSITE" id="PS50893"/>
    </source>
</evidence>
<dbReference type="Pfam" id="PF00005">
    <property type="entry name" value="ABC_tran"/>
    <property type="match status" value="1"/>
</dbReference>
<evidence type="ECO:0000313" key="6">
    <source>
        <dbReference type="EMBL" id="MBF4692445.1"/>
    </source>
</evidence>
<dbReference type="SMART" id="SM00382">
    <property type="entry name" value="AAA"/>
    <property type="match status" value="1"/>
</dbReference>
<dbReference type="SUPFAM" id="SSF52540">
    <property type="entry name" value="P-loop containing nucleoside triphosphate hydrolases"/>
    <property type="match status" value="1"/>
</dbReference>
<dbReference type="Gene3D" id="3.40.50.300">
    <property type="entry name" value="P-loop containing nucleotide triphosphate hydrolases"/>
    <property type="match status" value="1"/>
</dbReference>
<keyword evidence="4 6" id="KW-0067">ATP-binding</keyword>
<dbReference type="PROSITE" id="PS50893">
    <property type="entry name" value="ABC_TRANSPORTER_2"/>
    <property type="match status" value="1"/>
</dbReference>
<evidence type="ECO:0000256" key="2">
    <source>
        <dbReference type="ARBA" id="ARBA00022448"/>
    </source>
</evidence>